<proteinExistence type="predicted"/>
<dbReference type="RefSeq" id="WP_145715480.1">
    <property type="nucleotide sequence ID" value="NZ_BAAAFY010000001.1"/>
</dbReference>
<evidence type="ECO:0000313" key="1">
    <source>
        <dbReference type="EMBL" id="TWI89271.1"/>
    </source>
</evidence>
<keyword evidence="2" id="KW-1185">Reference proteome</keyword>
<name>A0A562T6V2_CHIJA</name>
<comment type="caution">
    <text evidence="1">The sequence shown here is derived from an EMBL/GenBank/DDBJ whole genome shotgun (WGS) entry which is preliminary data.</text>
</comment>
<protein>
    <submittedName>
        <fullName evidence="1">Uncharacterized protein</fullName>
    </submittedName>
</protein>
<reference evidence="1 2" key="1">
    <citation type="journal article" date="2013" name="Stand. Genomic Sci.">
        <title>Genomic Encyclopedia of Type Strains, Phase I: The one thousand microbial genomes (KMG-I) project.</title>
        <authorList>
            <person name="Kyrpides N.C."/>
            <person name="Woyke T."/>
            <person name="Eisen J.A."/>
            <person name="Garrity G."/>
            <person name="Lilburn T.G."/>
            <person name="Beck B.J."/>
            <person name="Whitman W.B."/>
            <person name="Hugenholtz P."/>
            <person name="Klenk H.P."/>
        </authorList>
    </citation>
    <scope>NUCLEOTIDE SEQUENCE [LARGE SCALE GENOMIC DNA]</scope>
    <source>
        <strain evidence="1 2">DSM 13484</strain>
    </source>
</reference>
<dbReference type="AlphaFoldDB" id="A0A562T6V2"/>
<dbReference type="EMBL" id="VLLG01000003">
    <property type="protein sequence ID" value="TWI89271.1"/>
    <property type="molecule type" value="Genomic_DNA"/>
</dbReference>
<sequence>MNNFFLLNDALNTTSISEFENGISSLNTILTEKNNETDVLMMHSSLWTHNNGLGIITDFYFSIVSAEIQRLIPKFFGSLSEYPDYIDSEIQFDRHFPGDCNAFKGIKFSGIPISSAKQITDSTTFKSFKTICGAAVGYTSIRAFWDARESLYPNLIFCDNVLGQIQHLSIGDDRFKLIIEKLSRLNNFTQKWTSGAFDFKSCGLNCSPDTPKRVEDTKTLRTFECPKLGPRVFNLHAKWYFGSEPFRLYFFPEASNHKVYIGYIGDKDGIGF</sequence>
<dbReference type="OrthoDB" id="1452819at2"/>
<dbReference type="Proteomes" id="UP000316778">
    <property type="component" value="Unassembled WGS sequence"/>
</dbReference>
<organism evidence="1 2">
    <name type="scientific">Chitinophaga japonensis</name>
    <name type="common">Flexibacter japonensis</name>
    <dbReference type="NCBI Taxonomy" id="104662"/>
    <lineage>
        <taxon>Bacteria</taxon>
        <taxon>Pseudomonadati</taxon>
        <taxon>Bacteroidota</taxon>
        <taxon>Chitinophagia</taxon>
        <taxon>Chitinophagales</taxon>
        <taxon>Chitinophagaceae</taxon>
        <taxon>Chitinophaga</taxon>
    </lineage>
</organism>
<accession>A0A562T6V2</accession>
<gene>
    <name evidence="1" type="ORF">LX66_3366</name>
</gene>
<evidence type="ECO:0000313" key="2">
    <source>
        <dbReference type="Proteomes" id="UP000316778"/>
    </source>
</evidence>